<keyword evidence="5" id="KW-1185">Reference proteome</keyword>
<dbReference type="PANTHER" id="PTHR23416:SF23">
    <property type="entry name" value="ACETYLTRANSFERASE C18B11.09C-RELATED"/>
    <property type="match status" value="1"/>
</dbReference>
<evidence type="ECO:0000313" key="5">
    <source>
        <dbReference type="Proteomes" id="UP000500857"/>
    </source>
</evidence>
<name>A0A6H1U2U9_9CYAN</name>
<dbReference type="GO" id="GO:0008374">
    <property type="term" value="F:O-acyltransferase activity"/>
    <property type="evidence" value="ECO:0007669"/>
    <property type="project" value="TreeGrafter"/>
</dbReference>
<keyword evidence="2 4" id="KW-0808">Transferase</keyword>
<keyword evidence="3" id="KW-0677">Repeat</keyword>
<evidence type="ECO:0000256" key="2">
    <source>
        <dbReference type="ARBA" id="ARBA00022679"/>
    </source>
</evidence>
<comment type="similarity">
    <text evidence="1">Belongs to the transferase hexapeptide repeat family.</text>
</comment>
<dbReference type="PROSITE" id="PS00101">
    <property type="entry name" value="HEXAPEP_TRANSFERASES"/>
    <property type="match status" value="1"/>
</dbReference>
<dbReference type="PANTHER" id="PTHR23416">
    <property type="entry name" value="SIALIC ACID SYNTHASE-RELATED"/>
    <property type="match status" value="1"/>
</dbReference>
<dbReference type="Proteomes" id="UP000500857">
    <property type="component" value="Chromosome"/>
</dbReference>
<organism evidence="4 5">
    <name type="scientific">Oxynema aestuarii AP17</name>
    <dbReference type="NCBI Taxonomy" id="2064643"/>
    <lineage>
        <taxon>Bacteria</taxon>
        <taxon>Bacillati</taxon>
        <taxon>Cyanobacteriota</taxon>
        <taxon>Cyanophyceae</taxon>
        <taxon>Oscillatoriophycideae</taxon>
        <taxon>Oscillatoriales</taxon>
        <taxon>Oscillatoriaceae</taxon>
        <taxon>Oxynema</taxon>
        <taxon>Oxynema aestuarii</taxon>
    </lineage>
</organism>
<dbReference type="InterPro" id="IPR051159">
    <property type="entry name" value="Hexapeptide_acetyltransf"/>
</dbReference>
<dbReference type="Gene3D" id="2.160.10.10">
    <property type="entry name" value="Hexapeptide repeat proteins"/>
    <property type="match status" value="1"/>
</dbReference>
<dbReference type="SUPFAM" id="SSF51161">
    <property type="entry name" value="Trimeric LpxA-like enzymes"/>
    <property type="match status" value="1"/>
</dbReference>
<dbReference type="GO" id="GO:0031470">
    <property type="term" value="C:carboxysome"/>
    <property type="evidence" value="ECO:0007669"/>
    <property type="project" value="UniProtKB-ARBA"/>
</dbReference>
<reference evidence="4 5" key="1">
    <citation type="submission" date="2020-04" db="EMBL/GenBank/DDBJ databases">
        <authorList>
            <person name="Basu S."/>
            <person name="Maruthanayagam V."/>
            <person name="Chakraborty S."/>
            <person name="Pramanik A."/>
            <person name="Mukherjee J."/>
            <person name="Brink B."/>
        </authorList>
    </citation>
    <scope>NUCLEOTIDE SEQUENCE [LARGE SCALE GENOMIC DNA]</scope>
    <source>
        <strain evidence="4 5">AP17</strain>
    </source>
</reference>
<gene>
    <name evidence="4" type="ORF">HCG48_19440</name>
</gene>
<dbReference type="KEGG" id="oxy:HCG48_19440"/>
<protein>
    <submittedName>
        <fullName evidence="4">Acetyltransferase</fullName>
    </submittedName>
</protein>
<accession>A0A6H1U2U9</accession>
<dbReference type="InterPro" id="IPR018357">
    <property type="entry name" value="Hexapep_transf_CS"/>
</dbReference>
<dbReference type="InterPro" id="IPR011004">
    <property type="entry name" value="Trimer_LpxA-like_sf"/>
</dbReference>
<sequence length="179" mass="19429">MSFRIVAGSILSYIYNHLIGNFPLRKIRMAYLKAYLPEVGAGTSVQMGCRFLNGRKVHLGDRNVINFGCLFDGRHYEIRTGSDVSIGPEATILTLGHDPQSPEFSDKGGDVIIGDRVWIAYRAVVLPGVTIGEGAVVGAGSVVTKDVEPYSIVAGVPAKVIGRRNSKLIYTLNYSPFLL</sequence>
<dbReference type="GO" id="GO:0043886">
    <property type="term" value="F:structural constituent of carboxysome shell"/>
    <property type="evidence" value="ECO:0007669"/>
    <property type="project" value="UniProtKB-ARBA"/>
</dbReference>
<dbReference type="Pfam" id="PF00132">
    <property type="entry name" value="Hexapep"/>
    <property type="match status" value="1"/>
</dbReference>
<dbReference type="EMBL" id="CP051167">
    <property type="protein sequence ID" value="QIZ72490.1"/>
    <property type="molecule type" value="Genomic_DNA"/>
</dbReference>
<dbReference type="RefSeq" id="WP_168570638.1">
    <property type="nucleotide sequence ID" value="NZ_CP051167.1"/>
</dbReference>
<dbReference type="AlphaFoldDB" id="A0A6H1U2U9"/>
<proteinExistence type="inferred from homology"/>
<dbReference type="InterPro" id="IPR001451">
    <property type="entry name" value="Hexapep"/>
</dbReference>
<evidence type="ECO:0000256" key="1">
    <source>
        <dbReference type="ARBA" id="ARBA00007274"/>
    </source>
</evidence>
<evidence type="ECO:0000313" key="4">
    <source>
        <dbReference type="EMBL" id="QIZ72490.1"/>
    </source>
</evidence>
<evidence type="ECO:0000256" key="3">
    <source>
        <dbReference type="ARBA" id="ARBA00022737"/>
    </source>
</evidence>
<dbReference type="GO" id="GO:0005829">
    <property type="term" value="C:cytosol"/>
    <property type="evidence" value="ECO:0007669"/>
    <property type="project" value="TreeGrafter"/>
</dbReference>